<dbReference type="RefSeq" id="WP_249471104.1">
    <property type="nucleotide sequence ID" value="NZ_JAMBEP010000001.1"/>
</dbReference>
<dbReference type="EMBL" id="JAMBEP010000001">
    <property type="protein sequence ID" value="MCL1633661.1"/>
    <property type="molecule type" value="Genomic_DNA"/>
</dbReference>
<reference evidence="2 3" key="1">
    <citation type="submission" date="2022-05" db="EMBL/GenBank/DDBJ databases">
        <title>Luteimonas sp. SX5, whole genome shotgun sequencing project.</title>
        <authorList>
            <person name="Zhao G."/>
            <person name="Shen L."/>
        </authorList>
    </citation>
    <scope>NUCLEOTIDE SEQUENCE [LARGE SCALE GENOMIC DNA]</scope>
    <source>
        <strain evidence="2 3">SX5</strain>
    </source>
</reference>
<evidence type="ECO:0000256" key="1">
    <source>
        <dbReference type="SAM" id="SignalP"/>
    </source>
</evidence>
<evidence type="ECO:0000313" key="2">
    <source>
        <dbReference type="EMBL" id="MCL1633661.1"/>
    </source>
</evidence>
<evidence type="ECO:0008006" key="4">
    <source>
        <dbReference type="Google" id="ProtNLM"/>
    </source>
</evidence>
<organism evidence="2 3">
    <name type="scientific">Luteimonas galliterrae</name>
    <dbReference type="NCBI Taxonomy" id="2940486"/>
    <lineage>
        <taxon>Bacteria</taxon>
        <taxon>Pseudomonadati</taxon>
        <taxon>Pseudomonadota</taxon>
        <taxon>Gammaproteobacteria</taxon>
        <taxon>Lysobacterales</taxon>
        <taxon>Lysobacteraceae</taxon>
        <taxon>Luteimonas</taxon>
    </lineage>
</organism>
<dbReference type="Proteomes" id="UP001431217">
    <property type="component" value="Unassembled WGS sequence"/>
</dbReference>
<gene>
    <name evidence="2" type="ORF">M2650_03250</name>
</gene>
<keyword evidence="1" id="KW-0732">Signal</keyword>
<sequence length="449" mass="46011">MNIRVRCARRHAVPTTAFLLCFGALSLPTPASAATLSVANCNDSGSGSLRDTVAQASSGDTVDLTQLNCDQIKLAGTPIAIAQQDLNIVGPGRYKLAIDGVYKSGVLRHTGAGTLKLSHLSVEHGQHVVYDGDGNAYGGCVYSAGDVNIDWVEVRHCGAHARVNAGGGGIYAQRNVMATRSVVHSNGLSGAGTYGGGIAAEKSIALERSRIVNNKASSGGGLRAGIYGSISMHYSALTNNVARVGGGAEVFGKAEIINSAITGNSATTKDGALQINELTIVNSTVSGNSSPFISAIETRGGFVASNSTIAYNNMTGEQCRGAVTVTLYDEQLPPHLDSSIFANNTCKGSPSTDLDAREVGASTIVSITGANNLVMQGGASTELPEDTVSADPLLQPLTDNGGVRLTHALMAGSPAIDAGNNAAGLVYDQRGPSYPRTKGAGTDIGAYER</sequence>
<feature type="chain" id="PRO_5045995291" description="Right-handed parallel beta-helix repeat-containing protein" evidence="1">
    <location>
        <begin position="34"/>
        <end position="449"/>
    </location>
</feature>
<accession>A0ABT0MFN5</accession>
<dbReference type="SUPFAM" id="SSF51126">
    <property type="entry name" value="Pectin lyase-like"/>
    <property type="match status" value="1"/>
</dbReference>
<evidence type="ECO:0000313" key="3">
    <source>
        <dbReference type="Proteomes" id="UP001431217"/>
    </source>
</evidence>
<dbReference type="InterPro" id="IPR011050">
    <property type="entry name" value="Pectin_lyase_fold/virulence"/>
</dbReference>
<feature type="signal peptide" evidence="1">
    <location>
        <begin position="1"/>
        <end position="33"/>
    </location>
</feature>
<proteinExistence type="predicted"/>
<comment type="caution">
    <text evidence="2">The sequence shown here is derived from an EMBL/GenBank/DDBJ whole genome shotgun (WGS) entry which is preliminary data.</text>
</comment>
<dbReference type="InterPro" id="IPR059226">
    <property type="entry name" value="Choice_anch_Q_dom"/>
</dbReference>
<protein>
    <recommendedName>
        <fullName evidence="4">Right-handed parallel beta-helix repeat-containing protein</fullName>
    </recommendedName>
</protein>
<keyword evidence="3" id="KW-1185">Reference proteome</keyword>
<dbReference type="NCBIfam" id="NF041518">
    <property type="entry name" value="choice_anch_Q"/>
    <property type="match status" value="1"/>
</dbReference>
<name>A0ABT0MFN5_9GAMM</name>